<evidence type="ECO:0000256" key="8">
    <source>
        <dbReference type="PIRSR" id="PIRSR000862-1"/>
    </source>
</evidence>
<feature type="domain" description="AB hydrolase-1" evidence="10">
    <location>
        <begin position="77"/>
        <end position="377"/>
    </location>
</feature>
<dbReference type="Pfam" id="PF00561">
    <property type="entry name" value="Abhydrolase_1"/>
    <property type="match status" value="1"/>
</dbReference>
<dbReference type="OrthoDB" id="9974421at2759"/>
<keyword evidence="4 7" id="KW-0442">Lipid degradation</keyword>
<proteinExistence type="inferred from homology"/>
<dbReference type="Gene3D" id="3.40.50.1820">
    <property type="entry name" value="alpha/beta hydrolase"/>
    <property type="match status" value="1"/>
</dbReference>
<dbReference type="InterPro" id="IPR025483">
    <property type="entry name" value="Lipase_euk"/>
</dbReference>
<sequence>MRFVHVIDMVIFLLLSMDITCFLVKFNVDDETRNRKSDIYLDSIQLIERYNYPVESHVVLTEDGYLLNTFRIPRNGPPVLLVHGIGDSSDSWLVLGPTSSLSFMLADAGFDVWIYNARGNRYSKKHVNAVPPQEFWDFSFEEMGTLDMPATIDYILERTNMKRLTYIGYSQGTTAFFIMCSTKPEYNDKINHAILLAPVAWLTHTKYPFIAFFNQILSDLMEFSEKRHVYEVFTFNKKNNFYHAKVCNTTASYSFLCHIELYLNFGVRNLLDLSPERLPVITSHIPAGVSVKTFFHFLQLYGSKRFQRFDYGMNKNRQIYSSLIPPEFNVSSITVPSSLFVSEIDWFSDEKDTNFLKNKLKYIERFNVINKSNQFTHLEFVYGTRVKEFINKPVINILKELKILDTIDIR</sequence>
<dbReference type="SUPFAM" id="SSF53474">
    <property type="entry name" value="alpha/beta-Hydrolases"/>
    <property type="match status" value="1"/>
</dbReference>
<name>A0A821PV96_9NEOP</name>
<evidence type="ECO:0000313" key="11">
    <source>
        <dbReference type="EMBL" id="CAF4811850.1"/>
    </source>
</evidence>
<reference evidence="11" key="1">
    <citation type="submission" date="2021-02" db="EMBL/GenBank/DDBJ databases">
        <authorList>
            <person name="Steward A R."/>
        </authorList>
    </citation>
    <scope>NUCLEOTIDE SEQUENCE</scope>
</reference>
<keyword evidence="2 9" id="KW-0732">Signal</keyword>
<evidence type="ECO:0000256" key="2">
    <source>
        <dbReference type="ARBA" id="ARBA00022729"/>
    </source>
</evidence>
<dbReference type="PANTHER" id="PTHR11005">
    <property type="entry name" value="LYSOSOMAL ACID LIPASE-RELATED"/>
    <property type="match status" value="1"/>
</dbReference>
<protein>
    <recommendedName>
        <fullName evidence="7">Lipase</fullName>
    </recommendedName>
</protein>
<dbReference type="EMBL" id="CAJOBZ010000007">
    <property type="protein sequence ID" value="CAF4811850.1"/>
    <property type="molecule type" value="Genomic_DNA"/>
</dbReference>
<evidence type="ECO:0000256" key="5">
    <source>
        <dbReference type="ARBA" id="ARBA00023098"/>
    </source>
</evidence>
<dbReference type="AlphaFoldDB" id="A0A821PV96"/>
<feature type="active site" description="Charge relay system" evidence="8">
    <location>
        <position position="345"/>
    </location>
</feature>
<evidence type="ECO:0000256" key="3">
    <source>
        <dbReference type="ARBA" id="ARBA00022801"/>
    </source>
</evidence>
<evidence type="ECO:0000256" key="4">
    <source>
        <dbReference type="ARBA" id="ARBA00022963"/>
    </source>
</evidence>
<feature type="active site" description="Nucleophile" evidence="8">
    <location>
        <position position="170"/>
    </location>
</feature>
<comment type="caution">
    <text evidence="11">The sequence shown here is derived from an EMBL/GenBank/DDBJ whole genome shotgun (WGS) entry which is preliminary data.</text>
</comment>
<keyword evidence="12" id="KW-1185">Reference proteome</keyword>
<feature type="active site" description="Charge relay system" evidence="8">
    <location>
        <position position="377"/>
    </location>
</feature>
<dbReference type="GO" id="GO:0016788">
    <property type="term" value="F:hydrolase activity, acting on ester bonds"/>
    <property type="evidence" value="ECO:0007669"/>
    <property type="project" value="InterPro"/>
</dbReference>
<evidence type="ECO:0000256" key="6">
    <source>
        <dbReference type="ARBA" id="ARBA00023180"/>
    </source>
</evidence>
<dbReference type="FunFam" id="3.40.50.1820:FF:000057">
    <property type="entry name" value="Lipase"/>
    <property type="match status" value="1"/>
</dbReference>
<dbReference type="Proteomes" id="UP000663880">
    <property type="component" value="Unassembled WGS sequence"/>
</dbReference>
<evidence type="ECO:0000313" key="12">
    <source>
        <dbReference type="Proteomes" id="UP000663880"/>
    </source>
</evidence>
<dbReference type="GO" id="GO:0016042">
    <property type="term" value="P:lipid catabolic process"/>
    <property type="evidence" value="ECO:0007669"/>
    <property type="project" value="UniProtKB-KW"/>
</dbReference>
<comment type="similarity">
    <text evidence="1 7">Belongs to the AB hydrolase superfamily. Lipase family.</text>
</comment>
<dbReference type="InterPro" id="IPR000073">
    <property type="entry name" value="AB_hydrolase_1"/>
</dbReference>
<evidence type="ECO:0000256" key="1">
    <source>
        <dbReference type="ARBA" id="ARBA00010701"/>
    </source>
</evidence>
<keyword evidence="6" id="KW-0325">Glycoprotein</keyword>
<evidence type="ECO:0000256" key="7">
    <source>
        <dbReference type="PIRNR" id="PIRNR000862"/>
    </source>
</evidence>
<feature type="chain" id="PRO_5032632169" description="Lipase" evidence="9">
    <location>
        <begin position="22"/>
        <end position="410"/>
    </location>
</feature>
<feature type="signal peptide" evidence="9">
    <location>
        <begin position="1"/>
        <end position="21"/>
    </location>
</feature>
<gene>
    <name evidence="11" type="ORF">PMACD_LOCUS4094</name>
</gene>
<accession>A0A821PV96</accession>
<dbReference type="PIRSF" id="PIRSF000862">
    <property type="entry name" value="Steryl_ester_lip"/>
    <property type="match status" value="1"/>
</dbReference>
<dbReference type="InterPro" id="IPR029058">
    <property type="entry name" value="AB_hydrolase_fold"/>
</dbReference>
<evidence type="ECO:0000259" key="10">
    <source>
        <dbReference type="Pfam" id="PF00561"/>
    </source>
</evidence>
<evidence type="ECO:0000256" key="9">
    <source>
        <dbReference type="SAM" id="SignalP"/>
    </source>
</evidence>
<keyword evidence="5" id="KW-0443">Lipid metabolism</keyword>
<keyword evidence="3 7" id="KW-0378">Hydrolase</keyword>
<organism evidence="11 12">
    <name type="scientific">Pieris macdunnoughi</name>
    <dbReference type="NCBI Taxonomy" id="345717"/>
    <lineage>
        <taxon>Eukaryota</taxon>
        <taxon>Metazoa</taxon>
        <taxon>Ecdysozoa</taxon>
        <taxon>Arthropoda</taxon>
        <taxon>Hexapoda</taxon>
        <taxon>Insecta</taxon>
        <taxon>Pterygota</taxon>
        <taxon>Neoptera</taxon>
        <taxon>Endopterygota</taxon>
        <taxon>Lepidoptera</taxon>
        <taxon>Glossata</taxon>
        <taxon>Ditrysia</taxon>
        <taxon>Papilionoidea</taxon>
        <taxon>Pieridae</taxon>
        <taxon>Pierinae</taxon>
        <taxon>Pieris</taxon>
    </lineage>
</organism>